<dbReference type="AlphaFoldDB" id="G5IHM0"/>
<dbReference type="EMBL" id="ADLN01000078">
    <property type="protein sequence ID" value="EHI59067.1"/>
    <property type="molecule type" value="Genomic_DNA"/>
</dbReference>
<accession>G5IHM0</accession>
<proteinExistence type="predicted"/>
<evidence type="ECO:0000313" key="2">
    <source>
        <dbReference type="Proteomes" id="UP000005384"/>
    </source>
</evidence>
<organism evidence="1 2">
    <name type="scientific">Hungatella hathewayi WAL-18680</name>
    <dbReference type="NCBI Taxonomy" id="742737"/>
    <lineage>
        <taxon>Bacteria</taxon>
        <taxon>Bacillati</taxon>
        <taxon>Bacillota</taxon>
        <taxon>Clostridia</taxon>
        <taxon>Lachnospirales</taxon>
        <taxon>Lachnospiraceae</taxon>
        <taxon>Hungatella</taxon>
    </lineage>
</organism>
<dbReference type="Proteomes" id="UP000005384">
    <property type="component" value="Unassembled WGS sequence"/>
</dbReference>
<sequence length="197" mass="23686">MDLFISKKVLDDLSYKSTLGKSLKQISMRDTSLDIILQDIARYRASYIDILVQENLIGSRFKSDDSIRRKYEKTLRTGGGFKQCFNDILGFRLRFEEYPEEYPEYFRVVDLRKGKKINDGYHAVHLYYQRDNMAYPIEVQLWCGKDYLFNIWSHQYIYKYKEPEIGRILYEEYMQGIITDEQKFVERLKLWEGELDG</sequence>
<evidence type="ECO:0000313" key="1">
    <source>
        <dbReference type="EMBL" id="EHI59067.1"/>
    </source>
</evidence>
<dbReference type="SUPFAM" id="SSF81301">
    <property type="entry name" value="Nucleotidyltransferase"/>
    <property type="match status" value="1"/>
</dbReference>
<dbReference type="PATRIC" id="fig|742737.3.peg.2995"/>
<reference evidence="1 2" key="1">
    <citation type="submission" date="2011-08" db="EMBL/GenBank/DDBJ databases">
        <title>The Genome Sequence of Clostridium hathewayi WAL-18680.</title>
        <authorList>
            <consortium name="The Broad Institute Genome Sequencing Platform"/>
            <person name="Earl A."/>
            <person name="Ward D."/>
            <person name="Feldgarden M."/>
            <person name="Gevers D."/>
            <person name="Finegold S.M."/>
            <person name="Summanen P.H."/>
            <person name="Molitoris D.R."/>
            <person name="Song M."/>
            <person name="Daigneault M."/>
            <person name="Allen-Vercoe E."/>
            <person name="Young S.K."/>
            <person name="Zeng Q."/>
            <person name="Gargeya S."/>
            <person name="Fitzgerald M."/>
            <person name="Haas B."/>
            <person name="Abouelleil A."/>
            <person name="Alvarado L."/>
            <person name="Arachchi H.M."/>
            <person name="Berlin A."/>
            <person name="Brown A."/>
            <person name="Chapman S.B."/>
            <person name="Chen Z."/>
            <person name="Dunbar C."/>
            <person name="Freedman E."/>
            <person name="Gearin G."/>
            <person name="Gellesch M."/>
            <person name="Goldberg J."/>
            <person name="Griggs A."/>
            <person name="Gujja S."/>
            <person name="Heiman D."/>
            <person name="Howarth C."/>
            <person name="Larson L."/>
            <person name="Lui A."/>
            <person name="MacDonald P.J.P."/>
            <person name="Montmayeur A."/>
            <person name="Murphy C."/>
            <person name="Neiman D."/>
            <person name="Pearson M."/>
            <person name="Priest M."/>
            <person name="Roberts A."/>
            <person name="Saif S."/>
            <person name="Shea T."/>
            <person name="Shenoy N."/>
            <person name="Sisk P."/>
            <person name="Stolte C."/>
            <person name="Sykes S."/>
            <person name="Wortman J."/>
            <person name="Nusbaum C."/>
            <person name="Birren B."/>
        </authorList>
    </citation>
    <scope>NUCLEOTIDE SEQUENCE [LARGE SCALE GENOMIC DNA]</scope>
    <source>
        <strain evidence="1 2">WAL-18680</strain>
    </source>
</reference>
<gene>
    <name evidence="1" type="ORF">HMPREF9473_02998</name>
</gene>
<name>G5IHM0_9FIRM</name>
<evidence type="ECO:0008006" key="3">
    <source>
        <dbReference type="Google" id="ProtNLM"/>
    </source>
</evidence>
<dbReference type="RefSeq" id="WP_006780974.1">
    <property type="nucleotide sequence ID" value="NZ_CP040506.1"/>
</dbReference>
<dbReference type="InterPro" id="IPR043519">
    <property type="entry name" value="NT_sf"/>
</dbReference>
<comment type="caution">
    <text evidence="1">The sequence shown here is derived from an EMBL/GenBank/DDBJ whole genome shotgun (WGS) entry which is preliminary data.</text>
</comment>
<protein>
    <recommendedName>
        <fullName evidence="3">RelA/SpoT domain-containing protein</fullName>
    </recommendedName>
</protein>
<keyword evidence="2" id="KW-1185">Reference proteome</keyword>
<dbReference type="HOGENOM" id="CLU_115311_0_0_9"/>